<reference evidence="1 2" key="1">
    <citation type="journal article" date="2019" name="Int. J. Syst. Evol. Microbiol.">
        <title>The Global Catalogue of Microorganisms (GCM) 10K type strain sequencing project: providing services to taxonomists for standard genome sequencing and annotation.</title>
        <authorList>
            <consortium name="The Broad Institute Genomics Platform"/>
            <consortium name="The Broad Institute Genome Sequencing Center for Infectious Disease"/>
            <person name="Wu L."/>
            <person name="Ma J."/>
        </authorList>
    </citation>
    <scope>NUCLEOTIDE SEQUENCE [LARGE SCALE GENOMIC DNA]</scope>
    <source>
        <strain evidence="1 2">YIM 94188</strain>
    </source>
</reference>
<accession>A0ABD5TWQ2</accession>
<dbReference type="Proteomes" id="UP001596408">
    <property type="component" value="Unassembled WGS sequence"/>
</dbReference>
<comment type="caution">
    <text evidence="1">The sequence shown here is derived from an EMBL/GenBank/DDBJ whole genome shotgun (WGS) entry which is preliminary data.</text>
</comment>
<dbReference type="AlphaFoldDB" id="A0ABD5TWQ2"/>
<protein>
    <submittedName>
        <fullName evidence="1">Uncharacterized protein</fullName>
    </submittedName>
</protein>
<evidence type="ECO:0000313" key="2">
    <source>
        <dbReference type="Proteomes" id="UP001596408"/>
    </source>
</evidence>
<dbReference type="EMBL" id="JBHSXH010000009">
    <property type="protein sequence ID" value="MFC6824196.1"/>
    <property type="molecule type" value="Genomic_DNA"/>
</dbReference>
<gene>
    <name evidence="1" type="ORF">ACFQEV_04190</name>
</gene>
<keyword evidence="2" id="KW-1185">Reference proteome</keyword>
<organism evidence="1 2">
    <name type="scientific">Halopelagius fulvigenes</name>
    <dbReference type="NCBI Taxonomy" id="1198324"/>
    <lineage>
        <taxon>Archaea</taxon>
        <taxon>Methanobacteriati</taxon>
        <taxon>Methanobacteriota</taxon>
        <taxon>Stenosarchaea group</taxon>
        <taxon>Halobacteria</taxon>
        <taxon>Halobacteriales</taxon>
        <taxon>Haloferacaceae</taxon>
    </lineage>
</organism>
<dbReference type="RefSeq" id="WP_379692854.1">
    <property type="nucleotide sequence ID" value="NZ_JBHSXH010000009.1"/>
</dbReference>
<proteinExistence type="predicted"/>
<name>A0ABD5TWQ2_9EURY</name>
<sequence>MLDVTGGAEDALFWLGRHGIETEERRVVLPDAVYEIGLLSADDSVYWAADPDIPAAYISNNESLFEDDDGVLLAGSGEIHPGERVEVPTFLFESQEAGREETVTILPPGETAHFLTNPELQNVGVCMVAPEGVVQELFDARLGDGARSA</sequence>
<evidence type="ECO:0000313" key="1">
    <source>
        <dbReference type="EMBL" id="MFC6824196.1"/>
    </source>
</evidence>